<dbReference type="EMBL" id="MCGT01000001">
    <property type="protein sequence ID" value="ORX63206.1"/>
    <property type="molecule type" value="Genomic_DNA"/>
</dbReference>
<dbReference type="GO" id="GO:0045727">
    <property type="term" value="P:positive regulation of translation"/>
    <property type="evidence" value="ECO:0007669"/>
    <property type="project" value="TreeGrafter"/>
</dbReference>
<dbReference type="PANTHER" id="PTHR22792">
    <property type="entry name" value="LUPUS LA PROTEIN-RELATED"/>
    <property type="match status" value="1"/>
</dbReference>
<dbReference type="Proteomes" id="UP000242146">
    <property type="component" value="Unassembled WGS sequence"/>
</dbReference>
<evidence type="ECO:0000313" key="7">
    <source>
        <dbReference type="Proteomes" id="UP000242146"/>
    </source>
</evidence>
<sequence length="349" mass="39929">MTTVNPLPQVEHTASPHLSLSGTPLDPPAAIAHSLDSTLPPDSSQYSTSPFSQAPTAATHSQGNYSQIKLQRQLEYYFSRQNLVKDAFLVSQMDDDLYVPIAVIAKFKRVMEMTTSPQFLVDTLRQSSHVIVDPTGVKVKPNISMQRTTVILRDLPEATEQELTEFLQAIQAPPVQTMKQELGNMWYLTVATEDDALKMYSVVRGQSFKDHPVAARIKSESLVGDIQARKAVLRQQQQQQQQQHPFQQPFPQQQYHKPHHQQRQMYPPQRGNGNYMGYGRGQYHYQRQGQRNNYYTTNNYNQYVYHTQKQPAAFQRYRDPSLKQSQSNPTSSHVSPSCPCFRQHRLPSP</sequence>
<organism evidence="6 7">
    <name type="scientific">Hesseltinella vesiculosa</name>
    <dbReference type="NCBI Taxonomy" id="101127"/>
    <lineage>
        <taxon>Eukaryota</taxon>
        <taxon>Fungi</taxon>
        <taxon>Fungi incertae sedis</taxon>
        <taxon>Mucoromycota</taxon>
        <taxon>Mucoromycotina</taxon>
        <taxon>Mucoromycetes</taxon>
        <taxon>Mucorales</taxon>
        <taxon>Cunninghamellaceae</taxon>
        <taxon>Hesseltinella</taxon>
    </lineage>
</organism>
<gene>
    <name evidence="6" type="ORF">DM01DRAFT_1014240</name>
</gene>
<keyword evidence="7" id="KW-1185">Reference proteome</keyword>
<feature type="region of interest" description="Disordered" evidence="4">
    <location>
        <begin position="233"/>
        <end position="280"/>
    </location>
</feature>
<feature type="region of interest" description="Disordered" evidence="4">
    <location>
        <begin position="317"/>
        <end position="349"/>
    </location>
</feature>
<keyword evidence="2 3" id="KW-0694">RNA-binding</keyword>
<evidence type="ECO:0000259" key="5">
    <source>
        <dbReference type="PROSITE" id="PS50961"/>
    </source>
</evidence>
<evidence type="ECO:0000313" key="6">
    <source>
        <dbReference type="EMBL" id="ORX63206.1"/>
    </source>
</evidence>
<dbReference type="InterPro" id="IPR036388">
    <property type="entry name" value="WH-like_DNA-bd_sf"/>
</dbReference>
<reference evidence="6 7" key="1">
    <citation type="submission" date="2016-07" db="EMBL/GenBank/DDBJ databases">
        <title>Pervasive Adenine N6-methylation of Active Genes in Fungi.</title>
        <authorList>
            <consortium name="DOE Joint Genome Institute"/>
            <person name="Mondo S.J."/>
            <person name="Dannebaum R.O."/>
            <person name="Kuo R.C."/>
            <person name="Labutti K."/>
            <person name="Haridas S."/>
            <person name="Kuo A."/>
            <person name="Salamov A."/>
            <person name="Ahrendt S.R."/>
            <person name="Lipzen A."/>
            <person name="Sullivan W."/>
            <person name="Andreopoulos W.B."/>
            <person name="Clum A."/>
            <person name="Lindquist E."/>
            <person name="Daum C."/>
            <person name="Ramamoorthy G.K."/>
            <person name="Gryganskyi A."/>
            <person name="Culley D."/>
            <person name="Magnuson J.K."/>
            <person name="James T.Y."/>
            <person name="O'Malley M.A."/>
            <person name="Stajich J.E."/>
            <person name="Spatafora J.W."/>
            <person name="Visel A."/>
            <person name="Grigoriev I.V."/>
        </authorList>
    </citation>
    <scope>NUCLEOTIDE SEQUENCE [LARGE SCALE GENOMIC DNA]</scope>
    <source>
        <strain evidence="6 7">NRRL 3301</strain>
    </source>
</reference>
<name>A0A1X2GYQ2_9FUNG</name>
<dbReference type="SUPFAM" id="SSF46785">
    <property type="entry name" value="Winged helix' DNA-binding domain"/>
    <property type="match status" value="1"/>
</dbReference>
<dbReference type="PROSITE" id="PS50961">
    <property type="entry name" value="HTH_LA"/>
    <property type="match status" value="1"/>
</dbReference>
<dbReference type="GO" id="GO:0005829">
    <property type="term" value="C:cytosol"/>
    <property type="evidence" value="ECO:0007669"/>
    <property type="project" value="TreeGrafter"/>
</dbReference>
<feature type="domain" description="HTH La-type RNA-binding" evidence="5">
    <location>
        <begin position="60"/>
        <end position="149"/>
    </location>
</feature>
<accession>A0A1X2GYQ2</accession>
<feature type="compositionally biased region" description="Polar residues" evidence="4">
    <location>
        <begin position="322"/>
        <end position="335"/>
    </location>
</feature>
<dbReference type="OrthoDB" id="340227at2759"/>
<evidence type="ECO:0000256" key="3">
    <source>
        <dbReference type="PROSITE-ProRule" id="PRU00332"/>
    </source>
</evidence>
<feature type="compositionally biased region" description="Low complexity" evidence="4">
    <location>
        <begin position="235"/>
        <end position="255"/>
    </location>
</feature>
<evidence type="ECO:0000256" key="4">
    <source>
        <dbReference type="SAM" id="MobiDB-lite"/>
    </source>
</evidence>
<dbReference type="Gene3D" id="1.10.10.10">
    <property type="entry name" value="Winged helix-like DNA-binding domain superfamily/Winged helix DNA-binding domain"/>
    <property type="match status" value="1"/>
</dbReference>
<evidence type="ECO:0000256" key="1">
    <source>
        <dbReference type="ARBA" id="ARBA00022553"/>
    </source>
</evidence>
<feature type="region of interest" description="Disordered" evidence="4">
    <location>
        <begin position="1"/>
        <end position="62"/>
    </location>
</feature>
<dbReference type="InterPro" id="IPR058699">
    <property type="entry name" value="RRM_LARP4/4B"/>
</dbReference>
<dbReference type="STRING" id="101127.A0A1X2GYQ2"/>
<dbReference type="Pfam" id="PF26088">
    <property type="entry name" value="RRM_LARP4"/>
    <property type="match status" value="1"/>
</dbReference>
<dbReference type="InterPro" id="IPR045180">
    <property type="entry name" value="La_dom_prot"/>
</dbReference>
<dbReference type="GO" id="GO:0003730">
    <property type="term" value="F:mRNA 3'-UTR binding"/>
    <property type="evidence" value="ECO:0007669"/>
    <property type="project" value="TreeGrafter"/>
</dbReference>
<dbReference type="AlphaFoldDB" id="A0A1X2GYQ2"/>
<dbReference type="GO" id="GO:0010494">
    <property type="term" value="C:cytoplasmic stress granule"/>
    <property type="evidence" value="ECO:0007669"/>
    <property type="project" value="TreeGrafter"/>
</dbReference>
<comment type="caution">
    <text evidence="6">The sequence shown here is derived from an EMBL/GenBank/DDBJ whole genome shotgun (WGS) entry which is preliminary data.</text>
</comment>
<dbReference type="PANTHER" id="PTHR22792:SF131">
    <property type="entry name" value="LA-RELATED PROTEIN LARP4B"/>
    <property type="match status" value="1"/>
</dbReference>
<proteinExistence type="predicted"/>
<dbReference type="SMART" id="SM00715">
    <property type="entry name" value="LA"/>
    <property type="match status" value="1"/>
</dbReference>
<dbReference type="Pfam" id="PF05383">
    <property type="entry name" value="La"/>
    <property type="match status" value="1"/>
</dbReference>
<protein>
    <submittedName>
        <fullName evidence="6">La-domain-containing protein</fullName>
    </submittedName>
</protein>
<dbReference type="InterPro" id="IPR006630">
    <property type="entry name" value="La_HTH"/>
</dbReference>
<keyword evidence="1" id="KW-0597">Phosphoprotein</keyword>
<dbReference type="InterPro" id="IPR036390">
    <property type="entry name" value="WH_DNA-bd_sf"/>
</dbReference>
<evidence type="ECO:0000256" key="2">
    <source>
        <dbReference type="ARBA" id="ARBA00022884"/>
    </source>
</evidence>
<feature type="compositionally biased region" description="Polar residues" evidence="4">
    <location>
        <begin position="35"/>
        <end position="62"/>
    </location>
</feature>